<dbReference type="Pfam" id="PF04734">
    <property type="entry name" value="Ceramidase_alk"/>
    <property type="match status" value="1"/>
</dbReference>
<sequence>MNQPTMKHRLIHCLFIFGLTYSLTAADKPTLKAGAAAVDITPEQFPMNMPGGFSANLAEKAHDPFHARAIVLADGQTELAMVVVDNLGAGPDVLNEAKKIASEKTGIPMEKMMISSTHTHSGPSLNTRSEQAAAYYQKFVHGVSDSIIRAHEALKPATVGMAAQALPDEVFNRRWYLKEGKMPPNPFNRLDRVKTNPGYSRDVIDRPAGPTDPDITVLSIRDTKRNPIALYANYSLHYVGGAPKGQMSADYFGEFARLMPSRIRGDENFVAMMSNGTSGDINNLPFGVTRPPREPFEQIRIVAQKAADAAWVAHGKIDKHETGLRLGMLQREVTLKYRRPSAQEVAEAKAVLAVKDKEAVAKLPGRAQNYARNTVSAAENPEETLTVQIQAIRIGDYAVCGIPFEVFVEIGLDLKKRSPFSKTMVVGLANGKHGYLPTLEQHSLGGYETWLGTNRVQQDTSVILTDHLLEMMKELKEIE</sequence>
<evidence type="ECO:0000313" key="5">
    <source>
        <dbReference type="Proteomes" id="UP000295662"/>
    </source>
</evidence>
<evidence type="ECO:0000313" key="4">
    <source>
        <dbReference type="EMBL" id="TDU80719.1"/>
    </source>
</evidence>
<comment type="caution">
    <text evidence="4">The sequence shown here is derived from an EMBL/GenBank/DDBJ whole genome shotgun (WGS) entry which is preliminary data.</text>
</comment>
<name>A0A4R7SQ64_9BACT</name>
<keyword evidence="2" id="KW-0732">Signal</keyword>
<dbReference type="AlphaFoldDB" id="A0A4R7SQ64"/>
<keyword evidence="5" id="KW-1185">Reference proteome</keyword>
<feature type="domain" description="Neutral/alkaline non-lysosomal ceramidase N-terminal" evidence="3">
    <location>
        <begin position="33"/>
        <end position="281"/>
    </location>
</feature>
<feature type="chain" id="PRO_5020431599" evidence="2">
    <location>
        <begin position="26"/>
        <end position="479"/>
    </location>
</feature>
<organism evidence="4 5">
    <name type="scientific">Prosthecobacter fusiformis</name>
    <dbReference type="NCBI Taxonomy" id="48464"/>
    <lineage>
        <taxon>Bacteria</taxon>
        <taxon>Pseudomonadati</taxon>
        <taxon>Verrucomicrobiota</taxon>
        <taxon>Verrucomicrobiia</taxon>
        <taxon>Verrucomicrobiales</taxon>
        <taxon>Verrucomicrobiaceae</taxon>
        <taxon>Prosthecobacter</taxon>
    </lineage>
</organism>
<evidence type="ECO:0000256" key="2">
    <source>
        <dbReference type="SAM" id="SignalP"/>
    </source>
</evidence>
<dbReference type="Proteomes" id="UP000295662">
    <property type="component" value="Unassembled WGS sequence"/>
</dbReference>
<dbReference type="EMBL" id="SOCA01000001">
    <property type="protein sequence ID" value="TDU80719.1"/>
    <property type="molecule type" value="Genomic_DNA"/>
</dbReference>
<feature type="region of interest" description="Disordered" evidence="1">
    <location>
        <begin position="187"/>
        <end position="210"/>
    </location>
</feature>
<evidence type="ECO:0000256" key="1">
    <source>
        <dbReference type="SAM" id="MobiDB-lite"/>
    </source>
</evidence>
<dbReference type="InterPro" id="IPR031329">
    <property type="entry name" value="NEUT/ALK_ceramidase_N"/>
</dbReference>
<reference evidence="4 5" key="1">
    <citation type="submission" date="2019-03" db="EMBL/GenBank/DDBJ databases">
        <title>Genomic Encyclopedia of Archaeal and Bacterial Type Strains, Phase II (KMG-II): from individual species to whole genera.</title>
        <authorList>
            <person name="Goeker M."/>
        </authorList>
    </citation>
    <scope>NUCLEOTIDE SEQUENCE [LARGE SCALE GENOMIC DNA]</scope>
    <source>
        <strain evidence="4 5">ATCC 25309</strain>
    </source>
</reference>
<evidence type="ECO:0000259" key="3">
    <source>
        <dbReference type="Pfam" id="PF04734"/>
    </source>
</evidence>
<accession>A0A4R7SQ64</accession>
<proteinExistence type="predicted"/>
<feature type="signal peptide" evidence="2">
    <location>
        <begin position="1"/>
        <end position="25"/>
    </location>
</feature>
<gene>
    <name evidence="4" type="ORF">EI77_00016</name>
</gene>
<dbReference type="RefSeq" id="WP_208300223.1">
    <property type="nucleotide sequence ID" value="NZ_SOCA01000001.1"/>
</dbReference>
<protein>
    <submittedName>
        <fullName evidence="4">Neutral/alkaline ceramidase-like enzyme</fullName>
    </submittedName>
</protein>